<keyword evidence="4 6" id="KW-0067">ATP-binding</keyword>
<keyword evidence="3 6" id="KW-0547">Nucleotide-binding</keyword>
<dbReference type="GO" id="GO:0032267">
    <property type="term" value="F:tRNA(Ile)-lysidine synthase activity"/>
    <property type="evidence" value="ECO:0007669"/>
    <property type="project" value="UniProtKB-EC"/>
</dbReference>
<accession>A0A839UEU3</accession>
<dbReference type="GO" id="GO:0006400">
    <property type="term" value="P:tRNA modification"/>
    <property type="evidence" value="ECO:0007669"/>
    <property type="project" value="UniProtKB-UniRule"/>
</dbReference>
<evidence type="ECO:0000256" key="6">
    <source>
        <dbReference type="HAMAP-Rule" id="MF_01161"/>
    </source>
</evidence>
<comment type="function">
    <text evidence="6">Ligates lysine onto the cytidine present at position 34 of the AUA codon-specific tRNA(Ile) that contains the anticodon CAU, in an ATP-dependent manner. Cytidine is converted to lysidine, thus changing the amino acid specificity of the tRNA from methionine to isoleucine.</text>
</comment>
<dbReference type="Gene3D" id="3.40.50.620">
    <property type="entry name" value="HUPs"/>
    <property type="match status" value="1"/>
</dbReference>
<dbReference type="InterPro" id="IPR014729">
    <property type="entry name" value="Rossmann-like_a/b/a_fold"/>
</dbReference>
<dbReference type="AlphaFoldDB" id="A0A839UEU3"/>
<dbReference type="GO" id="GO:0005524">
    <property type="term" value="F:ATP binding"/>
    <property type="evidence" value="ECO:0007669"/>
    <property type="project" value="UniProtKB-UniRule"/>
</dbReference>
<evidence type="ECO:0000313" key="8">
    <source>
        <dbReference type="EMBL" id="MBB3147370.1"/>
    </source>
</evidence>
<dbReference type="EMBL" id="JACHXN010000012">
    <property type="protein sequence ID" value="MBB3147370.1"/>
    <property type="molecule type" value="Genomic_DNA"/>
</dbReference>
<evidence type="ECO:0000256" key="2">
    <source>
        <dbReference type="ARBA" id="ARBA00022694"/>
    </source>
</evidence>
<comment type="catalytic activity">
    <reaction evidence="5 6">
        <text>cytidine(34) in tRNA(Ile2) + L-lysine + ATP = lysidine(34) in tRNA(Ile2) + AMP + diphosphate + H(+)</text>
        <dbReference type="Rhea" id="RHEA:43744"/>
        <dbReference type="Rhea" id="RHEA-COMP:10625"/>
        <dbReference type="Rhea" id="RHEA-COMP:10670"/>
        <dbReference type="ChEBI" id="CHEBI:15378"/>
        <dbReference type="ChEBI" id="CHEBI:30616"/>
        <dbReference type="ChEBI" id="CHEBI:32551"/>
        <dbReference type="ChEBI" id="CHEBI:33019"/>
        <dbReference type="ChEBI" id="CHEBI:82748"/>
        <dbReference type="ChEBI" id="CHEBI:83665"/>
        <dbReference type="ChEBI" id="CHEBI:456215"/>
        <dbReference type="EC" id="6.3.4.19"/>
    </reaction>
</comment>
<sequence>MNVPPTNADQDIDPASVFDAIDFRELRSVIVAVSGGSDSLALLYLLISYRAAQSTFPKIIAVTIDHGLRPESVDEAHFVAGLCKTAGIEHRILNWDGPKPDTGLSAKARDVRYKLLCRAARDAGTDVILAGHTLDDQIETFVMRSARTGEGGSERGLAGMALATLLDREVWLMRPLLNVSREELRDYLRARGIAWREDPSNDNPKYERVRIRKALWLVDSREMVCEIVEKASKRRALNDKVVEFLPDCVTIYHGIRAEVSRSDLALYEQHVQQLIVGILMATMGGQSYLPPVENCDRALERIHSKLSFGRITMNRCVLQLSKNKAVIYREMRSLPDITVEPGGIAIWDGRYRIGNHTNRSIKIRATGILGLEFLGDTHPANFHRPSTLSSPAVFLDGDIVDVPAFGNHAKLAEGISLTRHLALFDHILSGYDEMLAQSVAETFQLQGYKRSPVNQINKN</sequence>
<evidence type="ECO:0000256" key="3">
    <source>
        <dbReference type="ARBA" id="ARBA00022741"/>
    </source>
</evidence>
<reference evidence="8 9" key="1">
    <citation type="submission" date="2020-08" db="EMBL/GenBank/DDBJ databases">
        <title>Genomic Encyclopedia of Type Strains, Phase III (KMG-III): the genomes of soil and plant-associated and newly described type strains.</title>
        <authorList>
            <person name="Whitman W."/>
        </authorList>
    </citation>
    <scope>NUCLEOTIDE SEQUENCE [LARGE SCALE GENOMIC DNA]</scope>
    <source>
        <strain evidence="8 9">CECT 7015</strain>
    </source>
</reference>
<comment type="subcellular location">
    <subcellularLocation>
        <location evidence="6">Cytoplasm</location>
    </subcellularLocation>
</comment>
<gene>
    <name evidence="6" type="primary">tilS</name>
    <name evidence="8" type="ORF">FHS21_003790</name>
</gene>
<dbReference type="SUPFAM" id="SSF52402">
    <property type="entry name" value="Adenine nucleotide alpha hydrolases-like"/>
    <property type="match status" value="1"/>
</dbReference>
<dbReference type="InterPro" id="IPR011063">
    <property type="entry name" value="TilS/TtcA_N"/>
</dbReference>
<feature type="domain" description="tRNA(Ile)-lysidine/2-thiocytidine synthase N-terminal" evidence="7">
    <location>
        <begin position="29"/>
        <end position="213"/>
    </location>
</feature>
<dbReference type="NCBIfam" id="TIGR02432">
    <property type="entry name" value="lysidine_TilS_N"/>
    <property type="match status" value="1"/>
</dbReference>
<comment type="domain">
    <text evidence="6">The N-terminal region contains the highly conserved SGGXDS motif, predicted to be a P-loop motif involved in ATP binding.</text>
</comment>
<dbReference type="InterPro" id="IPR012094">
    <property type="entry name" value="tRNA_Ile_lys_synt"/>
</dbReference>
<dbReference type="GO" id="GO:0005737">
    <property type="term" value="C:cytoplasm"/>
    <property type="evidence" value="ECO:0007669"/>
    <property type="project" value="UniProtKB-SubCell"/>
</dbReference>
<protein>
    <recommendedName>
        <fullName evidence="6">tRNA(Ile)-lysidine synthase</fullName>
        <ecNumber evidence="6">6.3.4.19</ecNumber>
    </recommendedName>
    <alternativeName>
        <fullName evidence="6">tRNA(Ile)-2-lysyl-cytidine synthase</fullName>
    </alternativeName>
    <alternativeName>
        <fullName evidence="6">tRNA(Ile)-lysidine synthetase</fullName>
    </alternativeName>
</protein>
<organism evidence="8 9">
    <name type="scientific">Phyllobacterium trifolii</name>
    <dbReference type="NCBI Taxonomy" id="300193"/>
    <lineage>
        <taxon>Bacteria</taxon>
        <taxon>Pseudomonadati</taxon>
        <taxon>Pseudomonadota</taxon>
        <taxon>Alphaproteobacteria</taxon>
        <taxon>Hyphomicrobiales</taxon>
        <taxon>Phyllobacteriaceae</taxon>
        <taxon>Phyllobacterium</taxon>
    </lineage>
</organism>
<dbReference type="EC" id="6.3.4.19" evidence="6"/>
<dbReference type="CDD" id="cd01992">
    <property type="entry name" value="TilS_N"/>
    <property type="match status" value="1"/>
</dbReference>
<evidence type="ECO:0000259" key="7">
    <source>
        <dbReference type="Pfam" id="PF01171"/>
    </source>
</evidence>
<proteinExistence type="inferred from homology"/>
<evidence type="ECO:0000313" key="9">
    <source>
        <dbReference type="Proteomes" id="UP000554520"/>
    </source>
</evidence>
<feature type="binding site" evidence="6">
    <location>
        <begin position="34"/>
        <end position="39"/>
    </location>
    <ligand>
        <name>ATP</name>
        <dbReference type="ChEBI" id="CHEBI:30616"/>
    </ligand>
</feature>
<keyword evidence="6" id="KW-0963">Cytoplasm</keyword>
<keyword evidence="2 6" id="KW-0819">tRNA processing</keyword>
<dbReference type="HAMAP" id="MF_01161">
    <property type="entry name" value="tRNA_Ile_lys_synt"/>
    <property type="match status" value="1"/>
</dbReference>
<evidence type="ECO:0000256" key="5">
    <source>
        <dbReference type="ARBA" id="ARBA00048539"/>
    </source>
</evidence>
<dbReference type="PANTHER" id="PTHR43033">
    <property type="entry name" value="TRNA(ILE)-LYSIDINE SYNTHASE-RELATED"/>
    <property type="match status" value="1"/>
</dbReference>
<name>A0A839UEU3_9HYPH</name>
<evidence type="ECO:0000256" key="1">
    <source>
        <dbReference type="ARBA" id="ARBA00022598"/>
    </source>
</evidence>
<dbReference type="PANTHER" id="PTHR43033:SF1">
    <property type="entry name" value="TRNA(ILE)-LYSIDINE SYNTHASE-RELATED"/>
    <property type="match status" value="1"/>
</dbReference>
<dbReference type="Pfam" id="PF01171">
    <property type="entry name" value="ATP_bind_3"/>
    <property type="match status" value="1"/>
</dbReference>
<comment type="caution">
    <text evidence="8">The sequence shown here is derived from an EMBL/GenBank/DDBJ whole genome shotgun (WGS) entry which is preliminary data.</text>
</comment>
<evidence type="ECO:0000256" key="4">
    <source>
        <dbReference type="ARBA" id="ARBA00022840"/>
    </source>
</evidence>
<dbReference type="RefSeq" id="WP_183663550.1">
    <property type="nucleotide sequence ID" value="NZ_JACHXN010000012.1"/>
</dbReference>
<keyword evidence="9" id="KW-1185">Reference proteome</keyword>
<keyword evidence="1 6" id="KW-0436">Ligase</keyword>
<comment type="similarity">
    <text evidence="6">Belongs to the tRNA(Ile)-lysidine synthase family.</text>
</comment>
<dbReference type="Proteomes" id="UP000554520">
    <property type="component" value="Unassembled WGS sequence"/>
</dbReference>
<dbReference type="InterPro" id="IPR012795">
    <property type="entry name" value="tRNA_Ile_lys_synt_N"/>
</dbReference>